<name>A0A2V3ZUT6_9BACT</name>
<organism evidence="4 5">
    <name type="scientific">Marinifilum breve</name>
    <dbReference type="NCBI Taxonomy" id="2184082"/>
    <lineage>
        <taxon>Bacteria</taxon>
        <taxon>Pseudomonadati</taxon>
        <taxon>Bacteroidota</taxon>
        <taxon>Bacteroidia</taxon>
        <taxon>Marinilabiliales</taxon>
        <taxon>Marinifilaceae</taxon>
    </lineage>
</organism>
<evidence type="ECO:0000259" key="2">
    <source>
        <dbReference type="Pfam" id="PF04773"/>
    </source>
</evidence>
<evidence type="ECO:0008006" key="6">
    <source>
        <dbReference type="Google" id="ProtNLM"/>
    </source>
</evidence>
<dbReference type="InterPro" id="IPR032508">
    <property type="entry name" value="FecR_C"/>
</dbReference>
<comment type="caution">
    <text evidence="4">The sequence shown here is derived from an EMBL/GenBank/DDBJ whole genome shotgun (WGS) entry which is preliminary data.</text>
</comment>
<evidence type="ECO:0000313" key="5">
    <source>
        <dbReference type="Proteomes" id="UP000248079"/>
    </source>
</evidence>
<feature type="domain" description="FecR protein" evidence="2">
    <location>
        <begin position="121"/>
        <end position="215"/>
    </location>
</feature>
<dbReference type="InterPro" id="IPR012373">
    <property type="entry name" value="Ferrdict_sens_TM"/>
</dbReference>
<dbReference type="PANTHER" id="PTHR30273:SF2">
    <property type="entry name" value="PROTEIN FECR"/>
    <property type="match status" value="1"/>
</dbReference>
<feature type="transmembrane region" description="Helical" evidence="1">
    <location>
        <begin position="86"/>
        <end position="108"/>
    </location>
</feature>
<dbReference type="Pfam" id="PF04773">
    <property type="entry name" value="FecR"/>
    <property type="match status" value="1"/>
</dbReference>
<keyword evidence="1" id="KW-0812">Transmembrane</keyword>
<sequence>MNNKDKIAEFLQGQLGEEEQVQFLEWVYSNAENKKEYFQQKDIWDSYKMYSEKGKINLKREWRILSNRIDLFKVPKVYTIRKSFGLWMRGAAIVIIVFGLGWGTNIVLNSFDQAEQMVHQLEVPKGQRSKLVLADGTEVWLNSDSKLGFSFDKDKKQRVVTLSGEAFFNVSKDKEKPFVVNVKGQSLKVLGTIFNMRSYDNEENVYTTLEEGSVEVKAAGRTVVIEPNQQLIYSRRSNRLSLKKVETNYYTVWREGRYVFENESFDNLIRMVERWYDVKFEYPKEFFKNMHYSGVIKRTKPVEHVLTLINYTTKIKYEIKGDVIIIIPDE</sequence>
<evidence type="ECO:0000259" key="3">
    <source>
        <dbReference type="Pfam" id="PF16344"/>
    </source>
</evidence>
<keyword evidence="1" id="KW-1133">Transmembrane helix</keyword>
<proteinExistence type="predicted"/>
<dbReference type="Gene3D" id="3.55.50.30">
    <property type="match status" value="1"/>
</dbReference>
<keyword evidence="5" id="KW-1185">Reference proteome</keyword>
<dbReference type="RefSeq" id="WP_110361979.1">
    <property type="nucleotide sequence ID" value="NZ_QFLI01000008.1"/>
</dbReference>
<dbReference type="OrthoDB" id="1098987at2"/>
<feature type="domain" description="Protein FecR C-terminal" evidence="3">
    <location>
        <begin position="257"/>
        <end position="326"/>
    </location>
</feature>
<dbReference type="PANTHER" id="PTHR30273">
    <property type="entry name" value="PERIPLASMIC SIGNAL SENSOR AND SIGMA FACTOR ACTIVATOR FECR-RELATED"/>
    <property type="match status" value="1"/>
</dbReference>
<dbReference type="InterPro" id="IPR006860">
    <property type="entry name" value="FecR"/>
</dbReference>
<accession>A0A2V3ZUT6</accession>
<dbReference type="GO" id="GO:0016989">
    <property type="term" value="F:sigma factor antagonist activity"/>
    <property type="evidence" value="ECO:0007669"/>
    <property type="project" value="TreeGrafter"/>
</dbReference>
<keyword evidence="1" id="KW-0472">Membrane</keyword>
<dbReference type="EMBL" id="QFLI01000008">
    <property type="protein sequence ID" value="PXX98049.1"/>
    <property type="molecule type" value="Genomic_DNA"/>
</dbReference>
<dbReference type="Pfam" id="PF16344">
    <property type="entry name" value="FecR_C"/>
    <property type="match status" value="1"/>
</dbReference>
<reference evidence="4 5" key="1">
    <citation type="submission" date="2018-05" db="EMBL/GenBank/DDBJ databases">
        <title>Marinifilum breve JC075T sp. nov., a marine bacterium isolated from Yongle Blue Hole in the South China Sea.</title>
        <authorList>
            <person name="Fu T."/>
        </authorList>
    </citation>
    <scope>NUCLEOTIDE SEQUENCE [LARGE SCALE GENOMIC DNA]</scope>
    <source>
        <strain evidence="4 5">JC075</strain>
    </source>
</reference>
<dbReference type="AlphaFoldDB" id="A0A2V3ZUT6"/>
<evidence type="ECO:0000256" key="1">
    <source>
        <dbReference type="SAM" id="Phobius"/>
    </source>
</evidence>
<gene>
    <name evidence="4" type="ORF">DF185_17110</name>
</gene>
<protein>
    <recommendedName>
        <fullName evidence="6">Anti-sigma factor</fullName>
    </recommendedName>
</protein>
<evidence type="ECO:0000313" key="4">
    <source>
        <dbReference type="EMBL" id="PXX98049.1"/>
    </source>
</evidence>
<dbReference type="PIRSF" id="PIRSF018266">
    <property type="entry name" value="FecR"/>
    <property type="match status" value="1"/>
</dbReference>
<dbReference type="Gene3D" id="2.60.120.1440">
    <property type="match status" value="1"/>
</dbReference>
<dbReference type="Proteomes" id="UP000248079">
    <property type="component" value="Unassembled WGS sequence"/>
</dbReference>